<dbReference type="SUPFAM" id="SSF52540">
    <property type="entry name" value="P-loop containing nucleoside triphosphate hydrolases"/>
    <property type="match status" value="2"/>
</dbReference>
<evidence type="ECO:0000259" key="10">
    <source>
        <dbReference type="PROSITE" id="PS51192"/>
    </source>
</evidence>
<evidence type="ECO:0000256" key="9">
    <source>
        <dbReference type="ARBA" id="ARBA00047631"/>
    </source>
</evidence>
<gene>
    <name evidence="12" type="primary">m086L</name>
</gene>
<dbReference type="Pfam" id="PF08469">
    <property type="entry name" value="NPHI_C"/>
    <property type="match status" value="1"/>
</dbReference>
<evidence type="ECO:0000256" key="1">
    <source>
        <dbReference type="ARBA" id="ARBA00010677"/>
    </source>
</evidence>
<evidence type="ECO:0000256" key="8">
    <source>
        <dbReference type="ARBA" id="ARBA00031272"/>
    </source>
</evidence>
<dbReference type="PROSITE" id="PS51192">
    <property type="entry name" value="HELICASE_ATP_BIND_1"/>
    <property type="match status" value="1"/>
</dbReference>
<dbReference type="Proteomes" id="UP000292676">
    <property type="component" value="Segment"/>
</dbReference>
<comment type="catalytic activity">
    <reaction evidence="9">
        <text>a ribonucleoside 5'-triphosphate + H2O = a ribonucleoside 5'-diphosphate + phosphate + H(+)</text>
        <dbReference type="Rhea" id="RHEA:23680"/>
        <dbReference type="ChEBI" id="CHEBI:15377"/>
        <dbReference type="ChEBI" id="CHEBI:15378"/>
        <dbReference type="ChEBI" id="CHEBI:43474"/>
        <dbReference type="ChEBI" id="CHEBI:57930"/>
        <dbReference type="ChEBI" id="CHEBI:61557"/>
        <dbReference type="EC" id="3.6.1.15"/>
    </reaction>
</comment>
<evidence type="ECO:0000256" key="7">
    <source>
        <dbReference type="ARBA" id="ARBA00023163"/>
    </source>
</evidence>
<evidence type="ECO:0000256" key="4">
    <source>
        <dbReference type="ARBA" id="ARBA00022741"/>
    </source>
</evidence>
<keyword evidence="6" id="KW-0067">ATP-binding</keyword>
<evidence type="ECO:0000313" key="15">
    <source>
        <dbReference type="Proteomes" id="UP000294706"/>
    </source>
</evidence>
<evidence type="ECO:0000313" key="13">
    <source>
        <dbReference type="EMBL" id="QAV38624.1"/>
    </source>
</evidence>
<evidence type="ECO:0000313" key="12">
    <source>
        <dbReference type="EMBL" id="QAV34568.1"/>
    </source>
</evidence>
<evidence type="ECO:0000259" key="11">
    <source>
        <dbReference type="PROSITE" id="PS51194"/>
    </source>
</evidence>
<evidence type="ECO:0000256" key="3">
    <source>
        <dbReference type="ARBA" id="ARBA00016931"/>
    </source>
</evidence>
<accession>A0A481N1X6</accession>
<dbReference type="Gene3D" id="3.40.50.300">
    <property type="entry name" value="P-loop containing nucleotide triphosphate hydrolases"/>
    <property type="match status" value="2"/>
</dbReference>
<dbReference type="InterPro" id="IPR000330">
    <property type="entry name" value="SNF2_N"/>
</dbReference>
<dbReference type="EC" id="3.6.1.15" evidence="2"/>
<reference evidence="14 15" key="1">
    <citation type="journal article" date="2019" name="J. Virol.">
        <title>Punctuated evolution of myxoma virus: rapid and disjunct evolution of a recent viral lineage in Australia.</title>
        <authorList>
            <person name="Eden J.-S."/>
            <person name="Kerr P.J."/>
            <person name="Holmes E.C."/>
        </authorList>
    </citation>
    <scope>NUCLEOTIDE SEQUENCE [LARGE SCALE GENOMIC DNA]</scope>
    <source>
        <strain evidence="13">Aust/NSW/Deniliquin/02-2015</strain>
        <strain evidence="12">Aust/SA/Coomandook/12-2013</strain>
    </source>
</reference>
<evidence type="ECO:0000313" key="14">
    <source>
        <dbReference type="Proteomes" id="UP000292676"/>
    </source>
</evidence>
<dbReference type="InterPro" id="IPR014001">
    <property type="entry name" value="Helicase_ATP-bd"/>
</dbReference>
<dbReference type="PROSITE" id="PS51194">
    <property type="entry name" value="HELICASE_CTER"/>
    <property type="match status" value="1"/>
</dbReference>
<dbReference type="EMBL" id="MK388118">
    <property type="protein sequence ID" value="QAV38624.1"/>
    <property type="molecule type" value="Genomic_DNA"/>
</dbReference>
<evidence type="ECO:0000256" key="6">
    <source>
        <dbReference type="ARBA" id="ARBA00022840"/>
    </source>
</evidence>
<dbReference type="GO" id="GO:0006351">
    <property type="term" value="P:DNA-templated transcription"/>
    <property type="evidence" value="ECO:0007669"/>
    <property type="project" value="InterPro"/>
</dbReference>
<sequence length="632" mass="72641">MSVYHAAYIDYALRVTENMTDVMTGSETVTLKSYQHFVSRVFLGLDKMHSLLLFHETGVGKTITTVFILKHLKDVYTNWIIILLVKKALVEDPWTYAITKYAPEMLKDCIFITYDDKNFHNKFFTNIKTISSRTRLCIIIDECHNFISKSIIKEDGKQRPTKSVYNYLSKNVALHHHKLICLSATPIVNSVKEFVMLVNLLRPKILSNVSLFENKRLVNESELINKLGAICSYIVTNEFSIFDDVAGSSAFARKTVYFQYVNMTQKQEQVYQKAKLAELKAGISSFRIYRRMAATFTFDAFLDKTDKTPEEVANEQITLYKDFETFIKTKKFSEHALSQFKRGQSLGGTSSADDISFLNELRERSCKFTDVCLRILASPGKCLVFEPFVNQSGINILLLYFSAFNISYIEFSSRTKNTRVQSVAEFNKRENTDGDLIKTCVFSLSGGEGISFFSINDIFILDMTWNEASLRQIIGRAIRLNSHVLTPEHRRYVNVHFIVARLSNGDATVDEDLLDIIRTKSKEFTQLFKVFKHTSIEWIYEHQTDFSPVDNESGWSALISRSIDENPTTKRVPHVVKGQNIWYSHSNRLIAVYKGFKTDDGRLFDSDGNFIQTIQDNPVIKIHNDKLVYVLD</sequence>
<dbReference type="InterPro" id="IPR001650">
    <property type="entry name" value="Helicase_C-like"/>
</dbReference>
<organism evidence="12 15">
    <name type="scientific">Myxoma virus</name>
    <dbReference type="NCBI Taxonomy" id="10273"/>
    <lineage>
        <taxon>Viruses</taxon>
        <taxon>Varidnaviria</taxon>
        <taxon>Bamfordvirae</taxon>
        <taxon>Nucleocytoviricota</taxon>
        <taxon>Pokkesviricetes</taxon>
        <taxon>Chitovirales</taxon>
        <taxon>Poxviridae</taxon>
        <taxon>Chordopoxvirinae</taxon>
        <taxon>Leporipoxvirus</taxon>
        <taxon>Leporipoxvirus myxoma</taxon>
    </lineage>
</organism>
<dbReference type="InterPro" id="IPR013676">
    <property type="entry name" value="NPHI_C"/>
</dbReference>
<dbReference type="Proteomes" id="UP000294706">
    <property type="component" value="Segment"/>
</dbReference>
<proteinExistence type="inferred from homology"/>
<name>A0A481N1X6_9POXV</name>
<dbReference type="SMART" id="SM00487">
    <property type="entry name" value="DEXDc"/>
    <property type="match status" value="1"/>
</dbReference>
<dbReference type="GO" id="GO:0005524">
    <property type="term" value="F:ATP binding"/>
    <property type="evidence" value="ECO:0007669"/>
    <property type="project" value="UniProtKB-KW"/>
</dbReference>
<dbReference type="InterPro" id="IPR027417">
    <property type="entry name" value="P-loop_NTPase"/>
</dbReference>
<dbReference type="SMART" id="SM00490">
    <property type="entry name" value="HELICc"/>
    <property type="match status" value="1"/>
</dbReference>
<keyword evidence="7" id="KW-0804">Transcription</keyword>
<protein>
    <recommendedName>
        <fullName evidence="3">Nucleoside triphosphatase I</fullName>
        <ecNumber evidence="2">3.6.1.15</ecNumber>
    </recommendedName>
    <alternativeName>
        <fullName evidence="8">Nucleoside triphosphate phosphohydrolase I</fullName>
    </alternativeName>
</protein>
<keyword evidence="4" id="KW-0547">Nucleotide-binding</keyword>
<dbReference type="Pfam" id="PF00176">
    <property type="entry name" value="SNF2-rel_dom"/>
    <property type="match status" value="1"/>
</dbReference>
<dbReference type="PANTHER" id="PTHR10799">
    <property type="entry name" value="SNF2/RAD54 HELICASE FAMILY"/>
    <property type="match status" value="1"/>
</dbReference>
<feature type="domain" description="Helicase ATP-binding" evidence="10">
    <location>
        <begin position="42"/>
        <end position="204"/>
    </location>
</feature>
<feature type="domain" description="Helicase C-terminal" evidence="11">
    <location>
        <begin position="367"/>
        <end position="532"/>
    </location>
</feature>
<dbReference type="Pfam" id="PF00271">
    <property type="entry name" value="Helicase_C"/>
    <property type="match status" value="1"/>
</dbReference>
<comment type="similarity">
    <text evidence="1">Belongs to the helicase family. NPH I subfamily.</text>
</comment>
<evidence type="ECO:0000256" key="2">
    <source>
        <dbReference type="ARBA" id="ARBA00012445"/>
    </source>
</evidence>
<dbReference type="EMBL" id="MK388094">
    <property type="protein sequence ID" value="QAV34568.1"/>
    <property type="molecule type" value="Genomic_DNA"/>
</dbReference>
<evidence type="ECO:0000256" key="5">
    <source>
        <dbReference type="ARBA" id="ARBA00022801"/>
    </source>
</evidence>
<dbReference type="GO" id="GO:0017111">
    <property type="term" value="F:ribonucleoside triphosphate phosphatase activity"/>
    <property type="evidence" value="ECO:0007669"/>
    <property type="project" value="UniProtKB-EC"/>
</dbReference>
<keyword evidence="5" id="KW-0378">Hydrolase</keyword>